<gene>
    <name evidence="3" type="ORF">HCK00_26630</name>
</gene>
<sequence length="438" mass="45414">EERRLVGYVVTDPAEPVDVRKVREHVAGTLPEYMVPAVVLVLDVLPVTGNGKVDRGALPAPEVVGRVAGRGPSSEAECALCELFAEVLGVERVGVEESFFALGGDSIMSMQLAARGRRVGLLFTAQDVFERETAAGLAVVARPVGGEVRAPGGGTGEVPWTPVMRELGGFAVRPGLAQWSVVGAPPGLNQGALVTAVAALLGTHDMLRAAVLRLPAGPVLSVPAKDSVNAAGAVVRVDATDMADGSLDDLAARVAREAAGRLDPSAGVVLQVVWVDAGPGRVGRLAVVVHHLVVDGVSWRIVLPDLRAAYESAVAGRAPGLDPVGTPFRVWARALADQATSQERTAELGAWTTLLDGVPPPLGLPAPDPARDTAATLVRHTWTLPSRQARTLVDRTPAVFHCGVHDVLLAALAGAVARRRADGGTGVLVDVESHGREA</sequence>
<dbReference type="InterPro" id="IPR023213">
    <property type="entry name" value="CAT-like_dom_sf"/>
</dbReference>
<evidence type="ECO:0000313" key="4">
    <source>
        <dbReference type="Proteomes" id="UP000695264"/>
    </source>
</evidence>
<dbReference type="InterPro" id="IPR036736">
    <property type="entry name" value="ACP-like_sf"/>
</dbReference>
<dbReference type="Pfam" id="PF13193">
    <property type="entry name" value="AMP-binding_C"/>
    <property type="match status" value="1"/>
</dbReference>
<dbReference type="PROSITE" id="PS50075">
    <property type="entry name" value="CARRIER"/>
    <property type="match status" value="1"/>
</dbReference>
<dbReference type="Gene3D" id="3.30.559.10">
    <property type="entry name" value="Chloramphenicol acetyltransferase-like domain"/>
    <property type="match status" value="1"/>
</dbReference>
<dbReference type="Gene3D" id="3.30.559.30">
    <property type="entry name" value="Nonribosomal peptide synthetase, condensation domain"/>
    <property type="match status" value="1"/>
</dbReference>
<dbReference type="PANTHER" id="PTHR45527">
    <property type="entry name" value="NONRIBOSOMAL PEPTIDE SYNTHETASE"/>
    <property type="match status" value="1"/>
</dbReference>
<dbReference type="InterPro" id="IPR001242">
    <property type="entry name" value="Condensation_dom"/>
</dbReference>
<dbReference type="InterPro" id="IPR045851">
    <property type="entry name" value="AMP-bd_C_sf"/>
</dbReference>
<organism evidence="3 4">
    <name type="scientific">Streptomyces zingiberis</name>
    <dbReference type="NCBI Taxonomy" id="2053010"/>
    <lineage>
        <taxon>Bacteria</taxon>
        <taxon>Bacillati</taxon>
        <taxon>Actinomycetota</taxon>
        <taxon>Actinomycetes</taxon>
        <taxon>Kitasatosporales</taxon>
        <taxon>Streptomycetaceae</taxon>
        <taxon>Streptomyces</taxon>
    </lineage>
</organism>
<feature type="domain" description="Carrier" evidence="2">
    <location>
        <begin position="71"/>
        <end position="145"/>
    </location>
</feature>
<dbReference type="InterPro" id="IPR025110">
    <property type="entry name" value="AMP-bd_C"/>
</dbReference>
<feature type="non-terminal residue" evidence="3">
    <location>
        <position position="438"/>
    </location>
</feature>
<dbReference type="SUPFAM" id="SSF47336">
    <property type="entry name" value="ACP-like"/>
    <property type="match status" value="1"/>
</dbReference>
<evidence type="ECO:0000259" key="2">
    <source>
        <dbReference type="PROSITE" id="PS50075"/>
    </source>
</evidence>
<feature type="non-terminal residue" evidence="3">
    <location>
        <position position="1"/>
    </location>
</feature>
<dbReference type="Pfam" id="PF00550">
    <property type="entry name" value="PP-binding"/>
    <property type="match status" value="1"/>
</dbReference>
<protein>
    <submittedName>
        <fullName evidence="3">Non-ribosomal peptide synthetase</fullName>
    </submittedName>
</protein>
<proteinExistence type="predicted"/>
<evidence type="ECO:0000256" key="1">
    <source>
        <dbReference type="ARBA" id="ARBA00001957"/>
    </source>
</evidence>
<dbReference type="Gene3D" id="1.10.1200.10">
    <property type="entry name" value="ACP-like"/>
    <property type="match status" value="1"/>
</dbReference>
<dbReference type="Gene3D" id="3.30.300.30">
    <property type="match status" value="1"/>
</dbReference>
<dbReference type="InterPro" id="IPR009081">
    <property type="entry name" value="PP-bd_ACP"/>
</dbReference>
<keyword evidence="4" id="KW-1185">Reference proteome</keyword>
<reference evidence="3 4" key="1">
    <citation type="submission" date="2020-03" db="EMBL/GenBank/DDBJ databases">
        <title>WGS of actinomycetes isolated from Thailand.</title>
        <authorList>
            <person name="Thawai C."/>
        </authorList>
    </citation>
    <scope>NUCLEOTIDE SEQUENCE [LARGE SCALE GENOMIC DNA]</scope>
    <source>
        <strain evidence="3 4">PLAI 1-29</strain>
    </source>
</reference>
<comment type="caution">
    <text evidence="3">The sequence shown here is derived from an EMBL/GenBank/DDBJ whole genome shotgun (WGS) entry which is preliminary data.</text>
</comment>
<evidence type="ECO:0000313" key="3">
    <source>
        <dbReference type="EMBL" id="NJQ03983.1"/>
    </source>
</evidence>
<accession>A0ABX1C3E5</accession>
<name>A0ABX1C3E5_9ACTN</name>
<dbReference type="Proteomes" id="UP000695264">
    <property type="component" value="Unassembled WGS sequence"/>
</dbReference>
<dbReference type="PANTHER" id="PTHR45527:SF1">
    <property type="entry name" value="FATTY ACID SYNTHASE"/>
    <property type="match status" value="1"/>
</dbReference>
<dbReference type="SUPFAM" id="SSF56801">
    <property type="entry name" value="Acetyl-CoA synthetase-like"/>
    <property type="match status" value="1"/>
</dbReference>
<comment type="cofactor">
    <cofactor evidence="1">
        <name>pantetheine 4'-phosphate</name>
        <dbReference type="ChEBI" id="CHEBI:47942"/>
    </cofactor>
</comment>
<dbReference type="Pfam" id="PF00668">
    <property type="entry name" value="Condensation"/>
    <property type="match status" value="1"/>
</dbReference>
<dbReference type="EMBL" id="JAATEN010000053">
    <property type="protein sequence ID" value="NJQ03983.1"/>
    <property type="molecule type" value="Genomic_DNA"/>
</dbReference>
<dbReference type="RefSeq" id="WP_240966247.1">
    <property type="nucleotide sequence ID" value="NZ_JAATEN010000053.1"/>
</dbReference>
<dbReference type="SUPFAM" id="SSF52777">
    <property type="entry name" value="CoA-dependent acyltransferases"/>
    <property type="match status" value="2"/>
</dbReference>